<evidence type="ECO:0000313" key="7">
    <source>
        <dbReference type="EMBL" id="KAI3437674.1"/>
    </source>
</evidence>
<reference evidence="7" key="1">
    <citation type="journal article" date="2019" name="Plant J.">
        <title>Chlorella vulgaris genome assembly and annotation reveals the molecular basis for metabolic acclimation to high light conditions.</title>
        <authorList>
            <person name="Cecchin M."/>
            <person name="Marcolungo L."/>
            <person name="Rossato M."/>
            <person name="Girolomoni L."/>
            <person name="Cosentino E."/>
            <person name="Cuine S."/>
            <person name="Li-Beisson Y."/>
            <person name="Delledonne M."/>
            <person name="Ballottari M."/>
        </authorList>
    </citation>
    <scope>NUCLEOTIDE SEQUENCE</scope>
    <source>
        <strain evidence="7">211/11P</strain>
    </source>
</reference>
<feature type="transmembrane region" description="Helical" evidence="5">
    <location>
        <begin position="294"/>
        <end position="312"/>
    </location>
</feature>
<feature type="transmembrane region" description="Helical" evidence="5">
    <location>
        <begin position="145"/>
        <end position="164"/>
    </location>
</feature>
<keyword evidence="2 5" id="KW-0812">Transmembrane</keyword>
<dbReference type="Proteomes" id="UP001055712">
    <property type="component" value="Unassembled WGS sequence"/>
</dbReference>
<evidence type="ECO:0000259" key="6">
    <source>
        <dbReference type="Pfam" id="PF03151"/>
    </source>
</evidence>
<feature type="transmembrane region" description="Helical" evidence="5">
    <location>
        <begin position="26"/>
        <end position="47"/>
    </location>
</feature>
<organism evidence="7 8">
    <name type="scientific">Chlorella vulgaris</name>
    <name type="common">Green alga</name>
    <dbReference type="NCBI Taxonomy" id="3077"/>
    <lineage>
        <taxon>Eukaryota</taxon>
        <taxon>Viridiplantae</taxon>
        <taxon>Chlorophyta</taxon>
        <taxon>core chlorophytes</taxon>
        <taxon>Trebouxiophyceae</taxon>
        <taxon>Chlorellales</taxon>
        <taxon>Chlorellaceae</taxon>
        <taxon>Chlorella clade</taxon>
        <taxon>Chlorella</taxon>
    </lineage>
</organism>
<name>A0A9D4TXK0_CHLVU</name>
<dbReference type="OrthoDB" id="6418713at2759"/>
<dbReference type="PANTHER" id="PTHR11132">
    <property type="entry name" value="SOLUTE CARRIER FAMILY 35"/>
    <property type="match status" value="1"/>
</dbReference>
<feature type="transmembrane region" description="Helical" evidence="5">
    <location>
        <begin position="206"/>
        <end position="225"/>
    </location>
</feature>
<comment type="subcellular location">
    <subcellularLocation>
        <location evidence="1">Membrane</location>
        <topology evidence="1">Multi-pass membrane protein</topology>
    </subcellularLocation>
</comment>
<evidence type="ECO:0000256" key="5">
    <source>
        <dbReference type="SAM" id="Phobius"/>
    </source>
</evidence>
<feature type="domain" description="Sugar phosphate transporter" evidence="6">
    <location>
        <begin position="26"/>
        <end position="311"/>
    </location>
</feature>
<feature type="transmembrane region" description="Helical" evidence="5">
    <location>
        <begin position="59"/>
        <end position="77"/>
    </location>
</feature>
<protein>
    <recommendedName>
        <fullName evidence="6">Sugar phosphate transporter domain-containing protein</fullName>
    </recommendedName>
</protein>
<dbReference type="InterPro" id="IPR050186">
    <property type="entry name" value="TPT_transporter"/>
</dbReference>
<accession>A0A9D4TXK0</accession>
<evidence type="ECO:0000256" key="2">
    <source>
        <dbReference type="ARBA" id="ARBA00022692"/>
    </source>
</evidence>
<keyword evidence="4 5" id="KW-0472">Membrane</keyword>
<dbReference type="EMBL" id="SIDB01000001">
    <property type="protein sequence ID" value="KAI3437674.1"/>
    <property type="molecule type" value="Genomic_DNA"/>
</dbReference>
<proteinExistence type="predicted"/>
<reference evidence="7" key="2">
    <citation type="submission" date="2020-11" db="EMBL/GenBank/DDBJ databases">
        <authorList>
            <person name="Cecchin M."/>
            <person name="Marcolungo L."/>
            <person name="Rossato M."/>
            <person name="Girolomoni L."/>
            <person name="Cosentino E."/>
            <person name="Cuine S."/>
            <person name="Li-Beisson Y."/>
            <person name="Delledonne M."/>
            <person name="Ballottari M."/>
        </authorList>
    </citation>
    <scope>NUCLEOTIDE SEQUENCE</scope>
    <source>
        <strain evidence="7">211/11P</strain>
        <tissue evidence="7">Whole cell</tissue>
    </source>
</reference>
<evidence type="ECO:0000313" key="8">
    <source>
        <dbReference type="Proteomes" id="UP001055712"/>
    </source>
</evidence>
<evidence type="ECO:0000256" key="1">
    <source>
        <dbReference type="ARBA" id="ARBA00004141"/>
    </source>
</evidence>
<comment type="caution">
    <text evidence="7">The sequence shown here is derived from an EMBL/GenBank/DDBJ whole genome shotgun (WGS) entry which is preliminary data.</text>
</comment>
<evidence type="ECO:0000256" key="4">
    <source>
        <dbReference type="ARBA" id="ARBA00023136"/>
    </source>
</evidence>
<gene>
    <name evidence="7" type="ORF">D9Q98_000124</name>
</gene>
<keyword evidence="3 5" id="KW-1133">Transmembrane helix</keyword>
<dbReference type="GO" id="GO:0016020">
    <property type="term" value="C:membrane"/>
    <property type="evidence" value="ECO:0007669"/>
    <property type="project" value="UniProtKB-SubCell"/>
</dbReference>
<keyword evidence="8" id="KW-1185">Reference proteome</keyword>
<feature type="transmembrane region" description="Helical" evidence="5">
    <location>
        <begin position="240"/>
        <end position="260"/>
    </location>
</feature>
<dbReference type="InterPro" id="IPR004853">
    <property type="entry name" value="Sugar_P_trans_dom"/>
</dbReference>
<dbReference type="Pfam" id="PF03151">
    <property type="entry name" value="TPT"/>
    <property type="match status" value="1"/>
</dbReference>
<feature type="transmembrane region" description="Helical" evidence="5">
    <location>
        <begin position="89"/>
        <end position="107"/>
    </location>
</feature>
<sequence length="505" mass="55035">MADGGSPPRARADAEPESVFFKIVKAYMYVAIWIGLSGVVIMFNKYLLAYRGFPYPISLTMWHMFFCATLAIGLVRTGVVQGINMDRETYIKAIVPIGACYSITLWVGNAAYLYLSVSFIQMLKALMPVAVFSVGCAFGTDKYNWPTMANMLLVTVGVAVASYGELNFNIVGVAYQMASILSESTRLVMVQILLQSRGLKLNPVTTLYYVAPCCFCFLLLPFTLLEAGKVASDPNLDINPFLLIANAAAAFGLNMAVFLLIGKTSALTMNIAGVVKDWMLIGLSVALFKSAVTSLNLFGYFIAFLAVCWYNYRKFQSMKEAASLSPVKSDQQLAESVPLKGGDKPSVPPDECMNLATQLHSLAVHLPYHPSYGAATASPPDTLLAPLLWSTVGTVSTGCSRQIIINLLLAGIQVEGGGEAGRMARRFTSCDHLCCRRMQAWFTDLAVHDAGLHPYECHIEGKAALSLKGRLPDWERALLDHAELRDLLAGVPGKRHLVSIYTVSE</sequence>
<evidence type="ECO:0000256" key="3">
    <source>
        <dbReference type="ARBA" id="ARBA00022989"/>
    </source>
</evidence>
<dbReference type="AlphaFoldDB" id="A0A9D4TXK0"/>